<protein>
    <recommendedName>
        <fullName evidence="9">Prokaryotic cytochrome C oxidase subunit IV family protein</fullName>
    </recommendedName>
</protein>
<evidence type="ECO:0000313" key="8">
    <source>
        <dbReference type="Proteomes" id="UP001241092"/>
    </source>
</evidence>
<dbReference type="GO" id="GO:0005886">
    <property type="term" value="C:plasma membrane"/>
    <property type="evidence" value="ECO:0007669"/>
    <property type="project" value="UniProtKB-SubCell"/>
</dbReference>
<gene>
    <name evidence="7" type="ORF">hbim_07251</name>
</gene>
<sequence length="95" mass="11014">MLTTRTRTEGRLITYVWLALSVLTVASWWVGPVRGDATPQPSVPITMIVLVLGLVKCRLVFRYFMEIRSAPHWLRWVTDGWLLVLWGTVLAIYLW</sequence>
<dbReference type="InterPro" id="IPR005171">
    <property type="entry name" value="Cyt_c_oxidase_su4_prok"/>
</dbReference>
<keyword evidence="4 6" id="KW-1133">Transmembrane helix</keyword>
<dbReference type="Pfam" id="PF03626">
    <property type="entry name" value="COX4_pro"/>
    <property type="match status" value="1"/>
</dbReference>
<name>A0AAI8U2G5_MYCME</name>
<feature type="transmembrane region" description="Helical" evidence="6">
    <location>
        <begin position="12"/>
        <end position="31"/>
    </location>
</feature>
<keyword evidence="3 6" id="KW-0812">Transmembrane</keyword>
<evidence type="ECO:0000256" key="5">
    <source>
        <dbReference type="ARBA" id="ARBA00023136"/>
    </source>
</evidence>
<feature type="transmembrane region" description="Helical" evidence="6">
    <location>
        <begin position="73"/>
        <end position="94"/>
    </location>
</feature>
<dbReference type="EMBL" id="AP027452">
    <property type="protein sequence ID" value="BDY33274.1"/>
    <property type="molecule type" value="Genomic_DNA"/>
</dbReference>
<evidence type="ECO:0000256" key="3">
    <source>
        <dbReference type="ARBA" id="ARBA00022692"/>
    </source>
</evidence>
<evidence type="ECO:0000256" key="6">
    <source>
        <dbReference type="SAM" id="Phobius"/>
    </source>
</evidence>
<evidence type="ECO:0000256" key="2">
    <source>
        <dbReference type="ARBA" id="ARBA00022475"/>
    </source>
</evidence>
<evidence type="ECO:0000313" key="7">
    <source>
        <dbReference type="EMBL" id="BDY33274.1"/>
    </source>
</evidence>
<evidence type="ECO:0000256" key="1">
    <source>
        <dbReference type="ARBA" id="ARBA00004651"/>
    </source>
</evidence>
<evidence type="ECO:0008006" key="9">
    <source>
        <dbReference type="Google" id="ProtNLM"/>
    </source>
</evidence>
<dbReference type="AlphaFoldDB" id="A0AAI8U2G5"/>
<keyword evidence="2" id="KW-1003">Cell membrane</keyword>
<reference evidence="7" key="1">
    <citation type="submission" date="2023-03" db="EMBL/GenBank/DDBJ databases">
        <title>Draft genome sequence of a Mycolicibacterium mageritense strain H4_3_1 isolated from a hybrid biological-inorganic system reactor.</title>
        <authorList>
            <person name="Feng X."/>
            <person name="Kazama D."/>
            <person name="Sato K."/>
            <person name="Kobayashi H."/>
        </authorList>
    </citation>
    <scope>NUCLEOTIDE SEQUENCE</scope>
    <source>
        <strain evidence="7">H4_3_1</strain>
    </source>
</reference>
<keyword evidence="5 6" id="KW-0472">Membrane</keyword>
<evidence type="ECO:0000256" key="4">
    <source>
        <dbReference type="ARBA" id="ARBA00022989"/>
    </source>
</evidence>
<dbReference type="Proteomes" id="UP001241092">
    <property type="component" value="Chromosome"/>
</dbReference>
<comment type="subcellular location">
    <subcellularLocation>
        <location evidence="1">Cell membrane</location>
        <topology evidence="1">Multi-pass membrane protein</topology>
    </subcellularLocation>
</comment>
<dbReference type="RefSeq" id="WP_338100390.1">
    <property type="nucleotide sequence ID" value="NZ_SSGC01000111.1"/>
</dbReference>
<organism evidence="7 8">
    <name type="scientific">Mycolicibacterium mageritense</name>
    <name type="common">Mycobacterium mageritense</name>
    <dbReference type="NCBI Taxonomy" id="53462"/>
    <lineage>
        <taxon>Bacteria</taxon>
        <taxon>Bacillati</taxon>
        <taxon>Actinomycetota</taxon>
        <taxon>Actinomycetes</taxon>
        <taxon>Mycobacteriales</taxon>
        <taxon>Mycobacteriaceae</taxon>
        <taxon>Mycolicibacterium</taxon>
    </lineage>
</organism>
<feature type="transmembrane region" description="Helical" evidence="6">
    <location>
        <begin position="43"/>
        <end position="61"/>
    </location>
</feature>
<accession>A0AAI8U2G5</accession>
<proteinExistence type="predicted"/>